<reference evidence="1" key="1">
    <citation type="submission" date="2025-08" db="UniProtKB">
        <authorList>
            <consortium name="Ensembl"/>
        </authorList>
    </citation>
    <scope>IDENTIFICATION</scope>
</reference>
<keyword evidence="2" id="KW-1185">Reference proteome</keyword>
<organism evidence="1 2">
    <name type="scientific">Paramormyrops kingsleyae</name>
    <dbReference type="NCBI Taxonomy" id="1676925"/>
    <lineage>
        <taxon>Eukaryota</taxon>
        <taxon>Metazoa</taxon>
        <taxon>Chordata</taxon>
        <taxon>Craniata</taxon>
        <taxon>Vertebrata</taxon>
        <taxon>Euteleostomi</taxon>
        <taxon>Actinopterygii</taxon>
        <taxon>Neopterygii</taxon>
        <taxon>Teleostei</taxon>
        <taxon>Osteoglossocephala</taxon>
        <taxon>Osteoglossomorpha</taxon>
        <taxon>Osteoglossiformes</taxon>
        <taxon>Mormyridae</taxon>
        <taxon>Paramormyrops</taxon>
    </lineage>
</organism>
<sequence length="152" mass="17336">SGRPCKFREWGLTDFGISRKFMFFKIIQNSLSFLTLPGSAGSDSNIITHYVALGRPAFIQLINGASGYELTLRKDGNQVFRFKKDDINFQENWGSQFNFYTNGTLMIIKAERSLSGIYTLEVFHLNGTNIPSERFLLIIEGKLDIYPLCNYV</sequence>
<evidence type="ECO:0000313" key="2">
    <source>
        <dbReference type="Proteomes" id="UP000261540"/>
    </source>
</evidence>
<dbReference type="SUPFAM" id="SSF48726">
    <property type="entry name" value="Immunoglobulin"/>
    <property type="match status" value="1"/>
</dbReference>
<name>A0A3B3RRL9_9TELE</name>
<dbReference type="InterPro" id="IPR013783">
    <property type="entry name" value="Ig-like_fold"/>
</dbReference>
<dbReference type="Ensembl" id="ENSPKIT00000001003.1">
    <property type="protein sequence ID" value="ENSPKIP00000020386.1"/>
    <property type="gene ID" value="ENSPKIG00000005188.1"/>
</dbReference>
<protein>
    <submittedName>
        <fullName evidence="1">Uncharacterized protein</fullName>
    </submittedName>
</protein>
<dbReference type="Gene3D" id="2.60.40.10">
    <property type="entry name" value="Immunoglobulins"/>
    <property type="match status" value="1"/>
</dbReference>
<dbReference type="InterPro" id="IPR036179">
    <property type="entry name" value="Ig-like_dom_sf"/>
</dbReference>
<proteinExistence type="predicted"/>
<reference evidence="1" key="2">
    <citation type="submission" date="2025-09" db="UniProtKB">
        <authorList>
            <consortium name="Ensembl"/>
        </authorList>
    </citation>
    <scope>IDENTIFICATION</scope>
</reference>
<dbReference type="AlphaFoldDB" id="A0A3B3RRL9"/>
<evidence type="ECO:0000313" key="1">
    <source>
        <dbReference type="Ensembl" id="ENSPKIP00000020386.1"/>
    </source>
</evidence>
<dbReference type="Proteomes" id="UP000261540">
    <property type="component" value="Unplaced"/>
</dbReference>
<accession>A0A3B3RRL9</accession>